<name>K3X0K9_GLOUD</name>
<feature type="compositionally biased region" description="Low complexity" evidence="1">
    <location>
        <begin position="20"/>
        <end position="43"/>
    </location>
</feature>
<reference evidence="2" key="3">
    <citation type="submission" date="2015-02" db="UniProtKB">
        <authorList>
            <consortium name="EnsemblProtists"/>
        </authorList>
    </citation>
    <scope>IDENTIFICATION</scope>
    <source>
        <strain evidence="2">DAOM BR144</strain>
    </source>
</reference>
<evidence type="ECO:0000313" key="3">
    <source>
        <dbReference type="Proteomes" id="UP000019132"/>
    </source>
</evidence>
<dbReference type="eggNOG" id="ENOG502R2EC">
    <property type="taxonomic scope" value="Eukaryota"/>
</dbReference>
<keyword evidence="3" id="KW-1185">Reference proteome</keyword>
<feature type="compositionally biased region" description="Polar residues" evidence="1">
    <location>
        <begin position="112"/>
        <end position="122"/>
    </location>
</feature>
<evidence type="ECO:0000313" key="2">
    <source>
        <dbReference type="EnsemblProtists" id="PYU1_T010758"/>
    </source>
</evidence>
<reference evidence="3" key="1">
    <citation type="journal article" date="2010" name="Genome Biol.">
        <title>Genome sequence of the necrotrophic plant pathogen Pythium ultimum reveals original pathogenicity mechanisms and effector repertoire.</title>
        <authorList>
            <person name="Levesque C.A."/>
            <person name="Brouwer H."/>
            <person name="Cano L."/>
            <person name="Hamilton J.P."/>
            <person name="Holt C."/>
            <person name="Huitema E."/>
            <person name="Raffaele S."/>
            <person name="Robideau G.P."/>
            <person name="Thines M."/>
            <person name="Win J."/>
            <person name="Zerillo M.M."/>
            <person name="Beakes G.W."/>
            <person name="Boore J.L."/>
            <person name="Busam D."/>
            <person name="Dumas B."/>
            <person name="Ferriera S."/>
            <person name="Fuerstenberg S.I."/>
            <person name="Gachon C.M."/>
            <person name="Gaulin E."/>
            <person name="Govers F."/>
            <person name="Grenville-Briggs L."/>
            <person name="Horner N."/>
            <person name="Hostetler J."/>
            <person name="Jiang R.H."/>
            <person name="Johnson J."/>
            <person name="Krajaejun T."/>
            <person name="Lin H."/>
            <person name="Meijer H.J."/>
            <person name="Moore B."/>
            <person name="Morris P."/>
            <person name="Phuntmart V."/>
            <person name="Puiu D."/>
            <person name="Shetty J."/>
            <person name="Stajich J.E."/>
            <person name="Tripathy S."/>
            <person name="Wawra S."/>
            <person name="van West P."/>
            <person name="Whitty B.R."/>
            <person name="Coutinho P.M."/>
            <person name="Henrissat B."/>
            <person name="Martin F."/>
            <person name="Thomas P.D."/>
            <person name="Tyler B.M."/>
            <person name="De Vries R.P."/>
            <person name="Kamoun S."/>
            <person name="Yandell M."/>
            <person name="Tisserat N."/>
            <person name="Buell C.R."/>
        </authorList>
    </citation>
    <scope>NUCLEOTIDE SEQUENCE</scope>
    <source>
        <strain evidence="3">DAOM:BR144</strain>
    </source>
</reference>
<feature type="compositionally biased region" description="Basic and acidic residues" evidence="1">
    <location>
        <begin position="70"/>
        <end position="88"/>
    </location>
</feature>
<feature type="region of interest" description="Disordered" evidence="1">
    <location>
        <begin position="142"/>
        <end position="231"/>
    </location>
</feature>
<feature type="region of interest" description="Disordered" evidence="1">
    <location>
        <begin position="1"/>
        <end position="129"/>
    </location>
</feature>
<dbReference type="EnsemblProtists" id="PYU1_T010758">
    <property type="protein sequence ID" value="PYU1_T010758"/>
    <property type="gene ID" value="PYU1_G010735"/>
</dbReference>
<dbReference type="AlphaFoldDB" id="K3X0K9"/>
<dbReference type="EMBL" id="GL376592">
    <property type="status" value="NOT_ANNOTATED_CDS"/>
    <property type="molecule type" value="Genomic_DNA"/>
</dbReference>
<dbReference type="Proteomes" id="UP000019132">
    <property type="component" value="Unassembled WGS sequence"/>
</dbReference>
<accession>K3X0K9</accession>
<organism evidence="2 3">
    <name type="scientific">Globisporangium ultimum (strain ATCC 200006 / CBS 805.95 / DAOM BR144)</name>
    <name type="common">Pythium ultimum</name>
    <dbReference type="NCBI Taxonomy" id="431595"/>
    <lineage>
        <taxon>Eukaryota</taxon>
        <taxon>Sar</taxon>
        <taxon>Stramenopiles</taxon>
        <taxon>Oomycota</taxon>
        <taxon>Peronosporomycetes</taxon>
        <taxon>Pythiales</taxon>
        <taxon>Pythiaceae</taxon>
        <taxon>Globisporangium</taxon>
    </lineage>
</organism>
<proteinExistence type="predicted"/>
<dbReference type="VEuPathDB" id="FungiDB:PYU1_G010735"/>
<evidence type="ECO:0000256" key="1">
    <source>
        <dbReference type="SAM" id="MobiDB-lite"/>
    </source>
</evidence>
<reference evidence="3" key="2">
    <citation type="submission" date="2010-04" db="EMBL/GenBank/DDBJ databases">
        <authorList>
            <person name="Buell R."/>
            <person name="Hamilton J."/>
            <person name="Hostetler J."/>
        </authorList>
    </citation>
    <scope>NUCLEOTIDE SEQUENCE [LARGE SCALE GENOMIC DNA]</scope>
    <source>
        <strain evidence="3">DAOM:BR144</strain>
    </source>
</reference>
<dbReference type="InParanoid" id="K3X0K9"/>
<dbReference type="HOGENOM" id="CLU_938371_0_0_1"/>
<feature type="compositionally biased region" description="Polar residues" evidence="1">
    <location>
        <begin position="60"/>
        <end position="69"/>
    </location>
</feature>
<feature type="compositionally biased region" description="Polar residues" evidence="1">
    <location>
        <begin position="156"/>
        <end position="167"/>
    </location>
</feature>
<sequence length="297" mass="32318">MSAYLSWLQKQETKVRRPSRPTTSTTDSSFAPPSPLSSSLSSSTHTAAAGEIKRLRTTAKESNSTSTANDWEKRREERWTTIKERLSKSIESARNAKAPKVDAAGGGKATTLLPTAGSSGSGKTAMDTKKRSLQFVTMRAPTATAAPRATEKVDSRITSTKPNSATYNAKKPEHTTVVHSRKRPISDVEAPSKLSDLPTKHRKVNDDAEKGAFACELDEDKQESQEDKAPTTLQDALASIDKKYGSLAAASMGYGDSASNMVTAQYYRIEAEDEPAASKEIEEVAYWQSIDRFASLY</sequence>
<protein>
    <submittedName>
        <fullName evidence="2">Uncharacterized protein</fullName>
    </submittedName>
</protein>